<evidence type="ECO:0000256" key="2">
    <source>
        <dbReference type="SAM" id="SignalP"/>
    </source>
</evidence>
<dbReference type="Pfam" id="PF07983">
    <property type="entry name" value="X8"/>
    <property type="match status" value="1"/>
</dbReference>
<dbReference type="PANTHER" id="PTHR31044:SF71">
    <property type="entry name" value="MAJOR POLLEN ALLERGEN OLE E 10-LIKE"/>
    <property type="match status" value="1"/>
</dbReference>
<reference evidence="5" key="1">
    <citation type="journal article" date="2024" name="IScience">
        <title>Strigolactones Initiate the Formation of Haustorium-like Structures in Castilleja.</title>
        <authorList>
            <person name="Buerger M."/>
            <person name="Peterson D."/>
            <person name="Chory J."/>
        </authorList>
    </citation>
    <scope>NUCLEOTIDE SEQUENCE [LARGE SCALE GENOMIC DNA]</scope>
</reference>
<proteinExistence type="predicted"/>
<dbReference type="Gene3D" id="1.20.58.1040">
    <property type="match status" value="1"/>
</dbReference>
<dbReference type="InterPro" id="IPR044788">
    <property type="entry name" value="X8_dom_prot"/>
</dbReference>
<dbReference type="Proteomes" id="UP001632038">
    <property type="component" value="Unassembled WGS sequence"/>
</dbReference>
<dbReference type="PANTHER" id="PTHR31044">
    <property type="entry name" value="BETA-1,3 GLUCANASE"/>
    <property type="match status" value="1"/>
</dbReference>
<dbReference type="GO" id="GO:0009506">
    <property type="term" value="C:plasmodesma"/>
    <property type="evidence" value="ECO:0007669"/>
    <property type="project" value="UniProtKB-ARBA"/>
</dbReference>
<name>A0ABD3CHV3_9LAMI</name>
<dbReference type="EMBL" id="JAVIJP010000036">
    <property type="protein sequence ID" value="KAL3628819.1"/>
    <property type="molecule type" value="Genomic_DNA"/>
</dbReference>
<evidence type="ECO:0000256" key="1">
    <source>
        <dbReference type="ARBA" id="ARBA00022729"/>
    </source>
</evidence>
<feature type="domain" description="X8" evidence="3">
    <location>
        <begin position="32"/>
        <end position="117"/>
    </location>
</feature>
<dbReference type="SMART" id="SM00768">
    <property type="entry name" value="X8"/>
    <property type="match status" value="1"/>
</dbReference>
<evidence type="ECO:0000313" key="4">
    <source>
        <dbReference type="EMBL" id="KAL3628819.1"/>
    </source>
</evidence>
<organism evidence="4 5">
    <name type="scientific">Castilleja foliolosa</name>
    <dbReference type="NCBI Taxonomy" id="1961234"/>
    <lineage>
        <taxon>Eukaryota</taxon>
        <taxon>Viridiplantae</taxon>
        <taxon>Streptophyta</taxon>
        <taxon>Embryophyta</taxon>
        <taxon>Tracheophyta</taxon>
        <taxon>Spermatophyta</taxon>
        <taxon>Magnoliopsida</taxon>
        <taxon>eudicotyledons</taxon>
        <taxon>Gunneridae</taxon>
        <taxon>Pentapetalae</taxon>
        <taxon>asterids</taxon>
        <taxon>lamiids</taxon>
        <taxon>Lamiales</taxon>
        <taxon>Orobanchaceae</taxon>
        <taxon>Pedicularideae</taxon>
        <taxon>Castillejinae</taxon>
        <taxon>Castilleja</taxon>
    </lineage>
</organism>
<dbReference type="AlphaFoldDB" id="A0ABD3CHV3"/>
<comment type="caution">
    <text evidence="4">The sequence shown here is derived from an EMBL/GenBank/DDBJ whole genome shotgun (WGS) entry which is preliminary data.</text>
</comment>
<gene>
    <name evidence="4" type="ORF">CASFOL_027865</name>
</gene>
<protein>
    <recommendedName>
        <fullName evidence="3">X8 domain-containing protein</fullName>
    </recommendedName>
</protein>
<feature type="chain" id="PRO_5044773471" description="X8 domain-containing protein" evidence="2">
    <location>
        <begin position="26"/>
        <end position="118"/>
    </location>
</feature>
<sequence length="118" mass="13265">MAKFVLVSFSLLLISLSSVCYQGLATDEVNKYYCVAKPSSSDDALKANIKYVCEDQNLNCTAIKEVGSCYKPITLINHASVAMNIYYQAFNRNTHNCDFQKSGLITITEPTYDNCKYY</sequence>
<accession>A0ABD3CHV3</accession>
<feature type="signal peptide" evidence="2">
    <location>
        <begin position="1"/>
        <end position="25"/>
    </location>
</feature>
<dbReference type="InterPro" id="IPR012946">
    <property type="entry name" value="X8"/>
</dbReference>
<evidence type="ECO:0000313" key="5">
    <source>
        <dbReference type="Proteomes" id="UP001632038"/>
    </source>
</evidence>
<keyword evidence="5" id="KW-1185">Reference proteome</keyword>
<evidence type="ECO:0000259" key="3">
    <source>
        <dbReference type="SMART" id="SM00768"/>
    </source>
</evidence>
<keyword evidence="1 2" id="KW-0732">Signal</keyword>